<dbReference type="Proteomes" id="UP000271889">
    <property type="component" value="Unassembled WGS sequence"/>
</dbReference>
<dbReference type="OrthoDB" id="5848094at2759"/>
<gene>
    <name evidence="1" type="ORF">CGOC_LOCUS2441</name>
</gene>
<proteinExistence type="predicted"/>
<evidence type="ECO:0000313" key="2">
    <source>
        <dbReference type="Proteomes" id="UP000271889"/>
    </source>
</evidence>
<keyword evidence="2" id="KW-1185">Reference proteome</keyword>
<accession>A0A3P6RFX1</accession>
<name>A0A3P6RFX1_CYLGO</name>
<reference evidence="1 2" key="1">
    <citation type="submission" date="2018-11" db="EMBL/GenBank/DDBJ databases">
        <authorList>
            <consortium name="Pathogen Informatics"/>
        </authorList>
    </citation>
    <scope>NUCLEOTIDE SEQUENCE [LARGE SCALE GENOMIC DNA]</scope>
</reference>
<evidence type="ECO:0000313" key="1">
    <source>
        <dbReference type="EMBL" id="VDK52645.1"/>
    </source>
</evidence>
<dbReference type="AlphaFoldDB" id="A0A3P6RFX1"/>
<organism evidence="1 2">
    <name type="scientific">Cylicostephanus goldi</name>
    <name type="common">Nematode worm</name>
    <dbReference type="NCBI Taxonomy" id="71465"/>
    <lineage>
        <taxon>Eukaryota</taxon>
        <taxon>Metazoa</taxon>
        <taxon>Ecdysozoa</taxon>
        <taxon>Nematoda</taxon>
        <taxon>Chromadorea</taxon>
        <taxon>Rhabditida</taxon>
        <taxon>Rhabditina</taxon>
        <taxon>Rhabditomorpha</taxon>
        <taxon>Strongyloidea</taxon>
        <taxon>Strongylidae</taxon>
        <taxon>Cylicostephanus</taxon>
    </lineage>
</organism>
<dbReference type="EMBL" id="UYRV01005478">
    <property type="protein sequence ID" value="VDK52645.1"/>
    <property type="molecule type" value="Genomic_DNA"/>
</dbReference>
<protein>
    <submittedName>
        <fullName evidence="1">Uncharacterized protein</fullName>
    </submittedName>
</protein>
<sequence length="79" mass="8969">MTTDVKVLNKLTDDGWYKMEQVGYCVKGKNCGATQALRELHMKKNLSDIVYTSDDSEFEMLNKNVHYAGTGTGPLCYLW</sequence>